<name>A0A5N5D3U1_9PEZI</name>
<evidence type="ECO:0000313" key="1">
    <source>
        <dbReference type="EMBL" id="KAB2572062.1"/>
    </source>
</evidence>
<accession>A0A5N5D3U1</accession>
<dbReference type="Proteomes" id="UP000325902">
    <property type="component" value="Unassembled WGS sequence"/>
</dbReference>
<gene>
    <name evidence="1" type="ORF">DBV05_g9294</name>
</gene>
<protein>
    <submittedName>
        <fullName evidence="1">Uncharacterized protein</fullName>
    </submittedName>
</protein>
<evidence type="ECO:0000313" key="2">
    <source>
        <dbReference type="Proteomes" id="UP000325902"/>
    </source>
</evidence>
<proteinExistence type="predicted"/>
<dbReference type="AlphaFoldDB" id="A0A5N5D3U1"/>
<keyword evidence="2" id="KW-1185">Reference proteome</keyword>
<dbReference type="EMBL" id="VCHE01000086">
    <property type="protein sequence ID" value="KAB2572062.1"/>
    <property type="molecule type" value="Genomic_DNA"/>
</dbReference>
<sequence length="209" mass="24317">MLPDTIHHEQHALNFLWDNWTACLRNGQGEKREDIQNERTHRLVINNELPSDIRNEWANRIKNGVAYISHIANKLDDIVNVKTERAEGINIKTEDGDTLDNKTYSNNNITIGRDAMRHESGHESTHSKTRHVKFWTRQELKYIEKIYHEHDGISPGDAAKMFNDHFRGKTIDGVKAKKRTMHAIAHKLKDLKAKQTAEYVKQEKCEESE</sequence>
<organism evidence="1 2">
    <name type="scientific">Lasiodiplodia theobromae</name>
    <dbReference type="NCBI Taxonomy" id="45133"/>
    <lineage>
        <taxon>Eukaryota</taxon>
        <taxon>Fungi</taxon>
        <taxon>Dikarya</taxon>
        <taxon>Ascomycota</taxon>
        <taxon>Pezizomycotina</taxon>
        <taxon>Dothideomycetes</taxon>
        <taxon>Dothideomycetes incertae sedis</taxon>
        <taxon>Botryosphaeriales</taxon>
        <taxon>Botryosphaeriaceae</taxon>
        <taxon>Lasiodiplodia</taxon>
    </lineage>
</organism>
<comment type="caution">
    <text evidence="1">The sequence shown here is derived from an EMBL/GenBank/DDBJ whole genome shotgun (WGS) entry which is preliminary data.</text>
</comment>
<reference evidence="1 2" key="1">
    <citation type="journal article" date="2019" name="Sci. Rep.">
        <title>A multi-omics analysis of the grapevine pathogen Lasiodiplodia theobromae reveals that temperature affects the expression of virulence- and pathogenicity-related genes.</title>
        <authorList>
            <person name="Felix C."/>
            <person name="Meneses R."/>
            <person name="Goncalves M.F.M."/>
            <person name="Tilleman L."/>
            <person name="Duarte A.S."/>
            <person name="Jorrin-Novo J.V."/>
            <person name="Van de Peer Y."/>
            <person name="Deforce D."/>
            <person name="Van Nieuwerburgh F."/>
            <person name="Esteves A.C."/>
            <person name="Alves A."/>
        </authorList>
    </citation>
    <scope>NUCLEOTIDE SEQUENCE [LARGE SCALE GENOMIC DNA]</scope>
    <source>
        <strain evidence="1 2">LA-SOL3</strain>
    </source>
</reference>